<dbReference type="GeneID" id="109012709"/>
<keyword evidence="1" id="KW-1185">Reference proteome</keyword>
<dbReference type="RefSeq" id="XP_035551339.1">
    <property type="nucleotide sequence ID" value="XM_035695446.1"/>
</dbReference>
<dbReference type="STRING" id="51240.A0A2I4H1M0"/>
<evidence type="ECO:0000313" key="3">
    <source>
        <dbReference type="RefSeq" id="XP_018850038.2"/>
    </source>
</evidence>
<dbReference type="RefSeq" id="XP_018850037.2">
    <property type="nucleotide sequence ID" value="XM_018994492.2"/>
</dbReference>
<evidence type="ECO:0000313" key="2">
    <source>
        <dbReference type="RefSeq" id="XP_018850037.2"/>
    </source>
</evidence>
<dbReference type="GO" id="GO:0017070">
    <property type="term" value="F:U6 snRNA binding"/>
    <property type="evidence" value="ECO:0000318"/>
    <property type="project" value="GO_Central"/>
</dbReference>
<protein>
    <submittedName>
        <fullName evidence="2 3">Uncharacterized protein LOC109012709 isoform X1</fullName>
    </submittedName>
</protein>
<dbReference type="AlphaFoldDB" id="A0A2I4H1M0"/>
<dbReference type="KEGG" id="jre:109012709"/>
<reference evidence="2 3" key="1">
    <citation type="submission" date="2025-04" db="UniProtKB">
        <authorList>
            <consortium name="RefSeq"/>
        </authorList>
    </citation>
    <scope>IDENTIFICATION</scope>
    <source>
        <tissue evidence="2 3">Leaves</tissue>
    </source>
</reference>
<dbReference type="PANTHER" id="PTHR23338">
    <property type="entry name" value="SMALL NUCLEAR RIBONUCLEOPROTEIN SM"/>
    <property type="match status" value="1"/>
</dbReference>
<dbReference type="Gene3D" id="2.30.30.100">
    <property type="match status" value="2"/>
</dbReference>
<proteinExistence type="predicted"/>
<sequence>MNIHLGKVIYTSKDSSLHLRMVNMMYDGDRFWSTPECLIHGNTIKCRIQKRLQRRARAAEQWGDLEWGHLVDCNSRTNIHRVKVICTQRKVKMMFDGDRFWRCQNVVRGNTIVQESRYENCLLYKVCCILEAPTIVTRFYLH</sequence>
<evidence type="ECO:0000313" key="4">
    <source>
        <dbReference type="RefSeq" id="XP_018850041.2"/>
    </source>
</evidence>
<dbReference type="GO" id="GO:0005688">
    <property type="term" value="C:U6 snRNP"/>
    <property type="evidence" value="ECO:0000318"/>
    <property type="project" value="GO_Central"/>
</dbReference>
<dbReference type="InterPro" id="IPR027141">
    <property type="entry name" value="LSm4/Sm_D1/D3"/>
</dbReference>
<dbReference type="RefSeq" id="XP_018850042.2">
    <property type="nucleotide sequence ID" value="XM_018994497.2"/>
</dbReference>
<evidence type="ECO:0000313" key="5">
    <source>
        <dbReference type="RefSeq" id="XP_018850042.2"/>
    </source>
</evidence>
<name>A0A2I4H1M0_JUGRE</name>
<dbReference type="RefSeq" id="XP_018850038.2">
    <property type="nucleotide sequence ID" value="XM_018994493.2"/>
</dbReference>
<gene>
    <name evidence="2 3 4 5 6" type="primary">LOC109012709</name>
</gene>
<dbReference type="RefSeq" id="XP_018850041.2">
    <property type="nucleotide sequence ID" value="XM_018994496.2"/>
</dbReference>
<accession>A0A2I4H1M0</accession>
<organism evidence="1 5">
    <name type="scientific">Juglans regia</name>
    <name type="common">English walnut</name>
    <dbReference type="NCBI Taxonomy" id="51240"/>
    <lineage>
        <taxon>Eukaryota</taxon>
        <taxon>Viridiplantae</taxon>
        <taxon>Streptophyta</taxon>
        <taxon>Embryophyta</taxon>
        <taxon>Tracheophyta</taxon>
        <taxon>Spermatophyta</taxon>
        <taxon>Magnoliopsida</taxon>
        <taxon>eudicotyledons</taxon>
        <taxon>Gunneridae</taxon>
        <taxon>Pentapetalae</taxon>
        <taxon>rosids</taxon>
        <taxon>fabids</taxon>
        <taxon>Fagales</taxon>
        <taxon>Juglandaceae</taxon>
        <taxon>Juglans</taxon>
    </lineage>
</organism>
<evidence type="ECO:0000313" key="6">
    <source>
        <dbReference type="RefSeq" id="XP_035551339.1"/>
    </source>
</evidence>
<dbReference type="GO" id="GO:0097526">
    <property type="term" value="C:spliceosomal tri-snRNP complex"/>
    <property type="evidence" value="ECO:0000318"/>
    <property type="project" value="GO_Central"/>
</dbReference>
<dbReference type="GO" id="GO:0033962">
    <property type="term" value="P:P-body assembly"/>
    <property type="evidence" value="ECO:0000318"/>
    <property type="project" value="GO_Central"/>
</dbReference>
<evidence type="ECO:0000313" key="1">
    <source>
        <dbReference type="Proteomes" id="UP000235220"/>
    </source>
</evidence>
<dbReference type="GO" id="GO:0000387">
    <property type="term" value="P:spliceosomal snRNP assembly"/>
    <property type="evidence" value="ECO:0000318"/>
    <property type="project" value="GO_Central"/>
</dbReference>
<dbReference type="GO" id="GO:0000932">
    <property type="term" value="C:P-body"/>
    <property type="evidence" value="ECO:0000318"/>
    <property type="project" value="GO_Central"/>
</dbReference>
<dbReference type="Proteomes" id="UP000235220">
    <property type="component" value="Chromosome 11"/>
</dbReference>